<dbReference type="Proteomes" id="UP000220106">
    <property type="component" value="Unassembled WGS sequence"/>
</dbReference>
<dbReference type="SUPFAM" id="SSF51658">
    <property type="entry name" value="Xylose isomerase-like"/>
    <property type="match status" value="1"/>
</dbReference>
<comment type="caution">
    <text evidence="2">The sequence shown here is derived from an EMBL/GenBank/DDBJ whole genome shotgun (WGS) entry which is preliminary data.</text>
</comment>
<accession>A0AAX0RRU6</accession>
<protein>
    <recommendedName>
        <fullName evidence="1">Xylose isomerase-like TIM barrel domain-containing protein</fullName>
    </recommendedName>
</protein>
<dbReference type="InterPro" id="IPR050312">
    <property type="entry name" value="IolE/XylAMocC-like"/>
</dbReference>
<proteinExistence type="predicted"/>
<evidence type="ECO:0000313" key="3">
    <source>
        <dbReference type="Proteomes" id="UP000220106"/>
    </source>
</evidence>
<feature type="domain" description="Xylose isomerase-like TIM barrel" evidence="1">
    <location>
        <begin position="26"/>
        <end position="199"/>
    </location>
</feature>
<organism evidence="2 3">
    <name type="scientific">Peribacillus butanolivorans</name>
    <dbReference type="NCBI Taxonomy" id="421767"/>
    <lineage>
        <taxon>Bacteria</taxon>
        <taxon>Bacillati</taxon>
        <taxon>Bacillota</taxon>
        <taxon>Bacilli</taxon>
        <taxon>Bacillales</taxon>
        <taxon>Bacillaceae</taxon>
        <taxon>Peribacillus</taxon>
    </lineage>
</organism>
<dbReference type="InterPro" id="IPR013022">
    <property type="entry name" value="Xyl_isomerase-like_TIM-brl"/>
</dbReference>
<name>A0AAX0RRU6_9BACI</name>
<sequence>MKVFVCMNSIPLEILQTLGHLEIIKSISAAGADGIEIRRELLGQDDSLKELGALCKELNLDIYYSAPECLIGPHYQMDEQRFKQLTREADELGAELLKLPLGHYHFTETDMTQVNKVLVEEMQSHSGLKITIENDQTLEGGNLNRIAHFLNRSEKLDIPIRLTFDMGNWLYTDEVPMKAAQELGRYVVYVHLKQVKREKEEWITEPISWPLQSDVNELLERFSGTYPRAIEFPVTLENVATYISLMKMEQGVNHERA</sequence>
<reference evidence="2 3" key="1">
    <citation type="submission" date="2017-09" db="EMBL/GenBank/DDBJ databases">
        <title>Large-scale bioinformatics analysis of Bacillus genomes uncovers conserved roles of natural products in bacterial physiology.</title>
        <authorList>
            <consortium name="Agbiome Team Llc"/>
            <person name="Bleich R.M."/>
            <person name="Kirk G.J."/>
            <person name="Santa Maria K.C."/>
            <person name="Allen S.E."/>
            <person name="Farag S."/>
            <person name="Shank E.A."/>
            <person name="Bowers A."/>
        </authorList>
    </citation>
    <scope>NUCLEOTIDE SEQUENCE [LARGE SCALE GENOMIC DNA]</scope>
    <source>
        <strain evidence="2 3">AFS003229</strain>
    </source>
</reference>
<dbReference type="RefSeq" id="WP_098176061.1">
    <property type="nucleotide sequence ID" value="NZ_NUEQ01000019.1"/>
</dbReference>
<dbReference type="Gene3D" id="3.20.20.150">
    <property type="entry name" value="Divalent-metal-dependent TIM barrel enzymes"/>
    <property type="match status" value="1"/>
</dbReference>
<dbReference type="PANTHER" id="PTHR12110">
    <property type="entry name" value="HYDROXYPYRUVATE ISOMERASE"/>
    <property type="match status" value="1"/>
</dbReference>
<evidence type="ECO:0000259" key="1">
    <source>
        <dbReference type="Pfam" id="PF01261"/>
    </source>
</evidence>
<dbReference type="AlphaFoldDB" id="A0AAX0RRU6"/>
<gene>
    <name evidence="2" type="ORF">CN689_12225</name>
</gene>
<dbReference type="EMBL" id="NUEQ01000019">
    <property type="protein sequence ID" value="PEJ33290.1"/>
    <property type="molecule type" value="Genomic_DNA"/>
</dbReference>
<dbReference type="InterPro" id="IPR036237">
    <property type="entry name" value="Xyl_isomerase-like_sf"/>
</dbReference>
<evidence type="ECO:0000313" key="2">
    <source>
        <dbReference type="EMBL" id="PEJ33290.1"/>
    </source>
</evidence>
<dbReference type="PANTHER" id="PTHR12110:SF53">
    <property type="entry name" value="BLR5974 PROTEIN"/>
    <property type="match status" value="1"/>
</dbReference>
<dbReference type="Pfam" id="PF01261">
    <property type="entry name" value="AP_endonuc_2"/>
    <property type="match status" value="1"/>
</dbReference>